<feature type="binding site" evidence="12">
    <location>
        <position position="74"/>
    </location>
    <ligand>
        <name>S-adenosyl-L-methionine</name>
        <dbReference type="ChEBI" id="CHEBI:59789"/>
    </ligand>
</feature>
<organism evidence="13 14">
    <name type="scientific">Penicillium antarcticum</name>
    <dbReference type="NCBI Taxonomy" id="416450"/>
    <lineage>
        <taxon>Eukaryota</taxon>
        <taxon>Fungi</taxon>
        <taxon>Dikarya</taxon>
        <taxon>Ascomycota</taxon>
        <taxon>Pezizomycotina</taxon>
        <taxon>Eurotiomycetes</taxon>
        <taxon>Eurotiomycetidae</taxon>
        <taxon>Eurotiales</taxon>
        <taxon>Aspergillaceae</taxon>
        <taxon>Penicillium</taxon>
    </lineage>
</organism>
<evidence type="ECO:0000313" key="13">
    <source>
        <dbReference type="EMBL" id="OQD86594.1"/>
    </source>
</evidence>
<keyword evidence="4 12" id="KW-0949">S-adenosyl-L-methionine</keyword>
<dbReference type="InterPro" id="IPR029063">
    <property type="entry name" value="SAM-dependent_MTases_sf"/>
</dbReference>
<comment type="catalytic activity">
    <reaction evidence="10">
        <text>N-terminal L-alanyl-L-prolyl-L-lysyl-[protein] + 3 S-adenosyl-L-methionine = N-terminal N,N,N-trimethyl-L-alanyl-L-prolyl-L-lysyl-[protein] + 3 S-adenosyl-L-homocysteine + 3 H(+)</text>
        <dbReference type="Rhea" id="RHEA:54712"/>
        <dbReference type="Rhea" id="RHEA-COMP:13785"/>
        <dbReference type="Rhea" id="RHEA-COMP:13971"/>
        <dbReference type="ChEBI" id="CHEBI:15378"/>
        <dbReference type="ChEBI" id="CHEBI:57856"/>
        <dbReference type="ChEBI" id="CHEBI:59789"/>
        <dbReference type="ChEBI" id="CHEBI:138057"/>
        <dbReference type="ChEBI" id="CHEBI:138315"/>
        <dbReference type="EC" id="2.1.1.244"/>
    </reaction>
</comment>
<evidence type="ECO:0000256" key="2">
    <source>
        <dbReference type="ARBA" id="ARBA00022603"/>
    </source>
</evidence>
<protein>
    <recommendedName>
        <fullName evidence="6">Alpha N-terminal protein methyltransferase 1</fullName>
        <ecNumber evidence="5">2.1.1.244</ecNumber>
    </recommendedName>
    <alternativeName>
        <fullName evidence="11">Translation associated element 1</fullName>
    </alternativeName>
    <alternativeName>
        <fullName evidence="7">X-Pro-Lys N-terminal protein methyltransferase 1</fullName>
    </alternativeName>
</protein>
<proteinExistence type="inferred from homology"/>
<dbReference type="EC" id="2.1.1.244" evidence="5"/>
<evidence type="ECO:0000256" key="10">
    <source>
        <dbReference type="ARBA" id="ARBA00048167"/>
    </source>
</evidence>
<comment type="caution">
    <text evidence="13">The sequence shown here is derived from an EMBL/GenBank/DDBJ whole genome shotgun (WGS) entry which is preliminary data.</text>
</comment>
<dbReference type="GO" id="GO:0002181">
    <property type="term" value="P:cytoplasmic translation"/>
    <property type="evidence" value="ECO:0007669"/>
    <property type="project" value="EnsemblFungi"/>
</dbReference>
<evidence type="ECO:0000256" key="5">
    <source>
        <dbReference type="ARBA" id="ARBA00039112"/>
    </source>
</evidence>
<evidence type="ECO:0000256" key="7">
    <source>
        <dbReference type="ARBA" id="ARBA00043129"/>
    </source>
</evidence>
<comment type="similarity">
    <text evidence="1">Belongs to the methyltransferase superfamily. NTM1 family.</text>
</comment>
<dbReference type="CDD" id="cd02440">
    <property type="entry name" value="AdoMet_MTases"/>
    <property type="match status" value="1"/>
</dbReference>
<evidence type="ECO:0000256" key="11">
    <source>
        <dbReference type="ARBA" id="ARBA00082558"/>
    </source>
</evidence>
<feature type="binding site" evidence="12">
    <location>
        <position position="79"/>
    </location>
    <ligand>
        <name>S-adenosyl-L-methionine</name>
        <dbReference type="ChEBI" id="CHEBI:59789"/>
    </ligand>
</feature>
<evidence type="ECO:0000256" key="8">
    <source>
        <dbReference type="ARBA" id="ARBA00047306"/>
    </source>
</evidence>
<reference evidence="14" key="1">
    <citation type="journal article" date="2017" name="Nat. Microbiol.">
        <title>Global analysis of biosynthetic gene clusters reveals vast potential of secondary metabolite production in Penicillium species.</title>
        <authorList>
            <person name="Nielsen J.C."/>
            <person name="Grijseels S."/>
            <person name="Prigent S."/>
            <person name="Ji B."/>
            <person name="Dainat J."/>
            <person name="Nielsen K.F."/>
            <person name="Frisvad J.C."/>
            <person name="Workman M."/>
            <person name="Nielsen J."/>
        </authorList>
    </citation>
    <scope>NUCLEOTIDE SEQUENCE [LARGE SCALE GENOMIC DNA]</scope>
    <source>
        <strain evidence="14">IBT 31811</strain>
    </source>
</reference>
<keyword evidence="14" id="KW-1185">Reference proteome</keyword>
<evidence type="ECO:0000256" key="1">
    <source>
        <dbReference type="ARBA" id="ARBA00009059"/>
    </source>
</evidence>
<dbReference type="Pfam" id="PF05891">
    <property type="entry name" value="Methyltransf_PK"/>
    <property type="match status" value="1"/>
</dbReference>
<evidence type="ECO:0000256" key="12">
    <source>
        <dbReference type="PIRSR" id="PIRSR016958-1"/>
    </source>
</evidence>
<dbReference type="SUPFAM" id="SSF53335">
    <property type="entry name" value="S-adenosyl-L-methionine-dependent methyltransferases"/>
    <property type="match status" value="1"/>
</dbReference>
<dbReference type="PANTHER" id="PTHR12753:SF0">
    <property type="entry name" value="ALPHA N-TERMINAL PROTEIN METHYLTRANSFERASE 1"/>
    <property type="match status" value="1"/>
</dbReference>
<name>A0A1V6QBM1_9EURO</name>
<dbReference type="AlphaFoldDB" id="A0A1V6QBM1"/>
<comment type="catalytic activity">
    <reaction evidence="9">
        <text>N-terminal L-prolyl-L-prolyl-L-lysyl-[protein] + 2 S-adenosyl-L-methionine = N-terminal N,N-dimethyl-L-prolyl-L-prolyl-L-lysyl-[protein] + 2 S-adenosyl-L-homocysteine + 2 H(+)</text>
        <dbReference type="Rhea" id="RHEA:54736"/>
        <dbReference type="Rhea" id="RHEA-COMP:13787"/>
        <dbReference type="Rhea" id="RHEA-COMP:13974"/>
        <dbReference type="ChEBI" id="CHEBI:15378"/>
        <dbReference type="ChEBI" id="CHEBI:57856"/>
        <dbReference type="ChEBI" id="CHEBI:59789"/>
        <dbReference type="ChEBI" id="CHEBI:138059"/>
        <dbReference type="ChEBI" id="CHEBI:138318"/>
        <dbReference type="EC" id="2.1.1.244"/>
    </reaction>
</comment>
<dbReference type="STRING" id="416450.A0A1V6QBM1"/>
<dbReference type="GO" id="GO:0005829">
    <property type="term" value="C:cytosol"/>
    <property type="evidence" value="ECO:0007669"/>
    <property type="project" value="EnsemblFungi"/>
</dbReference>
<gene>
    <name evidence="13" type="ORF">PENANT_c007G07333</name>
</gene>
<sequence>MTDPATPPADSNIDHAASLKYWNSQPATPGSMLGEFPSVSRIDLQGSKGFLAKVRRLIPGIPSEGKFAQGVDCGAGVGRVTEGFLSHVCEKVDAVEPVAKFTKVLQDSAVAKTGVVGTVYTKGLEDWYPERKYDLIWTQWCVGHLTDSQLIDYTVRCRNALTENGLMVVKENLSTHNLGQDMYDDEDSSVTRTDAKFKQIFQAAGMTVIKSELQKGFPKSFNLLPVQSYALRPATTE</sequence>
<dbReference type="PANTHER" id="PTHR12753">
    <property type="entry name" value="AD-003 - RELATED"/>
    <property type="match status" value="1"/>
</dbReference>
<dbReference type="PIRSF" id="PIRSF016958">
    <property type="entry name" value="DUF858_MeTrfase_lik"/>
    <property type="match status" value="1"/>
</dbReference>
<evidence type="ECO:0000313" key="14">
    <source>
        <dbReference type="Proteomes" id="UP000191672"/>
    </source>
</evidence>
<comment type="catalytic activity">
    <reaction evidence="8">
        <text>N-terminal L-seryl-L-prolyl-L-lysyl-[protein] + 3 S-adenosyl-L-methionine = N-terminal N,N,N-trimethyl-L-seryl-L-prolyl-L-lysyl-[protein] + 3 S-adenosyl-L-homocysteine + 3 H(+)</text>
        <dbReference type="Rhea" id="RHEA:54724"/>
        <dbReference type="Rhea" id="RHEA-COMP:13789"/>
        <dbReference type="Rhea" id="RHEA-COMP:13973"/>
        <dbReference type="ChEBI" id="CHEBI:15378"/>
        <dbReference type="ChEBI" id="CHEBI:57856"/>
        <dbReference type="ChEBI" id="CHEBI:59789"/>
        <dbReference type="ChEBI" id="CHEBI:138061"/>
        <dbReference type="ChEBI" id="CHEBI:138317"/>
        <dbReference type="EC" id="2.1.1.244"/>
    </reaction>
</comment>
<dbReference type="Gene3D" id="3.40.50.150">
    <property type="entry name" value="Vaccinia Virus protein VP39"/>
    <property type="match status" value="1"/>
</dbReference>
<evidence type="ECO:0000256" key="3">
    <source>
        <dbReference type="ARBA" id="ARBA00022679"/>
    </source>
</evidence>
<evidence type="ECO:0000256" key="4">
    <source>
        <dbReference type="ARBA" id="ARBA00022691"/>
    </source>
</evidence>
<dbReference type="Proteomes" id="UP000191672">
    <property type="component" value="Unassembled WGS sequence"/>
</dbReference>
<keyword evidence="3" id="KW-0808">Transferase</keyword>
<keyword evidence="2" id="KW-0489">Methyltransferase</keyword>
<dbReference type="GO" id="GO:0071885">
    <property type="term" value="F:N-terminal protein N-methyltransferase activity"/>
    <property type="evidence" value="ECO:0007669"/>
    <property type="project" value="UniProtKB-EC"/>
</dbReference>
<evidence type="ECO:0000256" key="9">
    <source>
        <dbReference type="ARBA" id="ARBA00047885"/>
    </source>
</evidence>
<dbReference type="OrthoDB" id="1298661at2759"/>
<feature type="binding site" evidence="12">
    <location>
        <position position="139"/>
    </location>
    <ligand>
        <name>S-adenosyl-L-methionine</name>
        <dbReference type="ChEBI" id="CHEBI:59789"/>
    </ligand>
</feature>
<dbReference type="InterPro" id="IPR008576">
    <property type="entry name" value="MeTrfase_NTM1"/>
</dbReference>
<dbReference type="FunFam" id="3.40.50.150:FF:000025">
    <property type="entry name" value="N-terminal Xaa-Pro-Lys N-methyltransferase 1"/>
    <property type="match status" value="1"/>
</dbReference>
<evidence type="ECO:0000256" key="6">
    <source>
        <dbReference type="ARBA" id="ARBA00039449"/>
    </source>
</evidence>
<accession>A0A1V6QBM1</accession>
<dbReference type="GO" id="GO:0032259">
    <property type="term" value="P:methylation"/>
    <property type="evidence" value="ECO:0007669"/>
    <property type="project" value="UniProtKB-KW"/>
</dbReference>
<dbReference type="EMBL" id="MDYN01000007">
    <property type="protein sequence ID" value="OQD86594.1"/>
    <property type="molecule type" value="Genomic_DNA"/>
</dbReference>